<dbReference type="InterPro" id="IPR009057">
    <property type="entry name" value="Homeodomain-like_sf"/>
</dbReference>
<dbReference type="SUPFAM" id="SSF46689">
    <property type="entry name" value="Homeodomain-like"/>
    <property type="match status" value="1"/>
</dbReference>
<dbReference type="InterPro" id="IPR036271">
    <property type="entry name" value="Tet_transcr_reg_TetR-rel_C_sf"/>
</dbReference>
<dbReference type="PROSITE" id="PS50977">
    <property type="entry name" value="HTH_TETR_2"/>
    <property type="match status" value="1"/>
</dbReference>
<evidence type="ECO:0000256" key="3">
    <source>
        <dbReference type="ARBA" id="ARBA00023163"/>
    </source>
</evidence>
<proteinExistence type="predicted"/>
<evidence type="ECO:0000256" key="4">
    <source>
        <dbReference type="PROSITE-ProRule" id="PRU00335"/>
    </source>
</evidence>
<dbReference type="InterPro" id="IPR001647">
    <property type="entry name" value="HTH_TetR"/>
</dbReference>
<dbReference type="SUPFAM" id="SSF48498">
    <property type="entry name" value="Tetracyclin repressor-like, C-terminal domain"/>
    <property type="match status" value="1"/>
</dbReference>
<dbReference type="EMBL" id="CP098502">
    <property type="protein sequence ID" value="UTI63966.1"/>
    <property type="molecule type" value="Genomic_DNA"/>
</dbReference>
<accession>A0ABY5DPJ9</accession>
<gene>
    <name evidence="6" type="ORF">NBH00_21820</name>
</gene>
<dbReference type="RefSeq" id="WP_254570682.1">
    <property type="nucleotide sequence ID" value="NZ_CP098502.1"/>
</dbReference>
<evidence type="ECO:0000256" key="1">
    <source>
        <dbReference type="ARBA" id="ARBA00023015"/>
    </source>
</evidence>
<keyword evidence="7" id="KW-1185">Reference proteome</keyword>
<protein>
    <submittedName>
        <fullName evidence="6">TetR/AcrR family transcriptional regulator</fullName>
    </submittedName>
</protein>
<reference evidence="6 7" key="1">
    <citation type="submission" date="2022-06" db="EMBL/GenBank/DDBJ databases">
        <title>Paraconexibacter antarcticus.</title>
        <authorList>
            <person name="Kim C.S."/>
        </authorList>
    </citation>
    <scope>NUCLEOTIDE SEQUENCE [LARGE SCALE GENOMIC DNA]</scope>
    <source>
        <strain evidence="6 7">02-257</strain>
    </source>
</reference>
<keyword evidence="3" id="KW-0804">Transcription</keyword>
<dbReference type="Proteomes" id="UP001056035">
    <property type="component" value="Chromosome"/>
</dbReference>
<name>A0ABY5DPJ9_9ACTN</name>
<dbReference type="PANTHER" id="PTHR30055">
    <property type="entry name" value="HTH-TYPE TRANSCRIPTIONAL REGULATOR RUTR"/>
    <property type="match status" value="1"/>
</dbReference>
<evidence type="ECO:0000259" key="5">
    <source>
        <dbReference type="PROSITE" id="PS50977"/>
    </source>
</evidence>
<evidence type="ECO:0000313" key="7">
    <source>
        <dbReference type="Proteomes" id="UP001056035"/>
    </source>
</evidence>
<evidence type="ECO:0000256" key="2">
    <source>
        <dbReference type="ARBA" id="ARBA00023125"/>
    </source>
</evidence>
<sequence>MPEKTPPARPLTPKGDRRAESILSAATAVLARDGFGGATLGRIAAEAGAEKRSILYYFGTRERLMVRVVHRLGGQIAETVRQATPALTDPHELLDAIVSTTWAGVTSDPQLVRAYFALVAGDVEAGEVDDALATIKDIYRSLMRDQILALHTAGWRPRGDVDNAANALFALLRGYLLLWLEEGETALTDGGLDQFKSFVSAQFFPPE</sequence>
<evidence type="ECO:0000313" key="6">
    <source>
        <dbReference type="EMBL" id="UTI63966.1"/>
    </source>
</evidence>
<feature type="domain" description="HTH tetR-type" evidence="5">
    <location>
        <begin position="16"/>
        <end position="76"/>
    </location>
</feature>
<dbReference type="Pfam" id="PF00440">
    <property type="entry name" value="TetR_N"/>
    <property type="match status" value="1"/>
</dbReference>
<keyword evidence="2 4" id="KW-0238">DNA-binding</keyword>
<organism evidence="6 7">
    <name type="scientific">Paraconexibacter antarcticus</name>
    <dbReference type="NCBI Taxonomy" id="2949664"/>
    <lineage>
        <taxon>Bacteria</taxon>
        <taxon>Bacillati</taxon>
        <taxon>Actinomycetota</taxon>
        <taxon>Thermoleophilia</taxon>
        <taxon>Solirubrobacterales</taxon>
        <taxon>Paraconexibacteraceae</taxon>
        <taxon>Paraconexibacter</taxon>
    </lineage>
</organism>
<dbReference type="InterPro" id="IPR050109">
    <property type="entry name" value="HTH-type_TetR-like_transc_reg"/>
</dbReference>
<feature type="DNA-binding region" description="H-T-H motif" evidence="4">
    <location>
        <begin position="39"/>
        <end position="58"/>
    </location>
</feature>
<dbReference type="PRINTS" id="PR00455">
    <property type="entry name" value="HTHTETR"/>
</dbReference>
<dbReference type="PANTHER" id="PTHR30055:SF234">
    <property type="entry name" value="HTH-TYPE TRANSCRIPTIONAL REGULATOR BETI"/>
    <property type="match status" value="1"/>
</dbReference>
<dbReference type="Gene3D" id="1.10.357.10">
    <property type="entry name" value="Tetracycline Repressor, domain 2"/>
    <property type="match status" value="1"/>
</dbReference>
<keyword evidence="1" id="KW-0805">Transcription regulation</keyword>